<dbReference type="Pfam" id="PF01558">
    <property type="entry name" value="POR"/>
    <property type="match status" value="1"/>
</dbReference>
<evidence type="ECO:0000259" key="2">
    <source>
        <dbReference type="Pfam" id="PF01558"/>
    </source>
</evidence>
<organism evidence="3 4">
    <name type="scientific">Desulfofundulus salinus</name>
    <dbReference type="NCBI Taxonomy" id="2419843"/>
    <lineage>
        <taxon>Bacteria</taxon>
        <taxon>Bacillati</taxon>
        <taxon>Bacillota</taxon>
        <taxon>Clostridia</taxon>
        <taxon>Eubacteriales</taxon>
        <taxon>Peptococcaceae</taxon>
        <taxon>Desulfofundulus</taxon>
    </lineage>
</organism>
<protein>
    <submittedName>
        <fullName evidence="3">2-oxoacid:ferredoxin oxidoreductase subunit gamma</fullName>
    </submittedName>
</protein>
<reference evidence="3 4" key="1">
    <citation type="submission" date="2018-10" db="EMBL/GenBank/DDBJ databases">
        <authorList>
            <person name="Grouzdev D.S."/>
            <person name="Krutkina M.S."/>
            <person name="Tourova T.P."/>
            <person name="Nazina T.N."/>
        </authorList>
    </citation>
    <scope>NUCLEOTIDE SEQUENCE [LARGE SCALE GENOMIC DNA]</scope>
    <source>
        <strain evidence="3 4">435</strain>
    </source>
</reference>
<dbReference type="EMBL" id="RBWE01000001">
    <property type="protein sequence ID" value="RKO67734.1"/>
    <property type="molecule type" value="Genomic_DNA"/>
</dbReference>
<accession>A0A494X4L4</accession>
<dbReference type="InterPro" id="IPR019752">
    <property type="entry name" value="Pyrv/ketoisovalerate_OxRed_cat"/>
</dbReference>
<evidence type="ECO:0000313" key="4">
    <source>
        <dbReference type="Proteomes" id="UP000271256"/>
    </source>
</evidence>
<evidence type="ECO:0000256" key="1">
    <source>
        <dbReference type="ARBA" id="ARBA00023002"/>
    </source>
</evidence>
<feature type="domain" description="Pyruvate/ketoisovalerate oxidoreductase catalytic" evidence="2">
    <location>
        <begin position="16"/>
        <end position="172"/>
    </location>
</feature>
<dbReference type="PANTHER" id="PTHR42730:SF1">
    <property type="entry name" value="2-OXOGLUTARATE SYNTHASE SUBUNIT KORC"/>
    <property type="match status" value="1"/>
</dbReference>
<dbReference type="AlphaFoldDB" id="A0A494X4L4"/>
<dbReference type="InterPro" id="IPR002869">
    <property type="entry name" value="Pyrv_flavodox_OxRed_cen"/>
</dbReference>
<dbReference type="GO" id="GO:0016903">
    <property type="term" value="F:oxidoreductase activity, acting on the aldehyde or oxo group of donors"/>
    <property type="evidence" value="ECO:0007669"/>
    <property type="project" value="InterPro"/>
</dbReference>
<dbReference type="InterPro" id="IPR052554">
    <property type="entry name" value="2-oxoglutarate_synth_KorC"/>
</dbReference>
<keyword evidence="4" id="KW-1185">Reference proteome</keyword>
<gene>
    <name evidence="3" type="ORF">D7024_12765</name>
</gene>
<dbReference type="OrthoDB" id="9789125at2"/>
<sequence length="178" mass="19448">MMDKKDRYEVILAGSGGQGLIVAGIMLAEAAILEGRNVVQTQSYGIASRGGFSASEVIIDKDEIIFQQVQNPDVVLVLTEGAMEKYENLARSGVLIFYDTTLLKERNGDNFYGYPFTEIAEELGYMGTANMIALGVMSAVTRLVDLESLVKVVNRRFSGKTAEMNVKALYTGAGLFRK</sequence>
<dbReference type="PANTHER" id="PTHR42730">
    <property type="entry name" value="2-OXOGLUTARATE SYNTHASE SUBUNIT KORC"/>
    <property type="match status" value="1"/>
</dbReference>
<dbReference type="Gene3D" id="3.40.920.10">
    <property type="entry name" value="Pyruvate-ferredoxin oxidoreductase, PFOR, domain III"/>
    <property type="match status" value="1"/>
</dbReference>
<dbReference type="Proteomes" id="UP000271256">
    <property type="component" value="Unassembled WGS sequence"/>
</dbReference>
<comment type="caution">
    <text evidence="3">The sequence shown here is derived from an EMBL/GenBank/DDBJ whole genome shotgun (WGS) entry which is preliminary data.</text>
</comment>
<dbReference type="SUPFAM" id="SSF53323">
    <property type="entry name" value="Pyruvate-ferredoxin oxidoreductase, PFOR, domain III"/>
    <property type="match status" value="1"/>
</dbReference>
<evidence type="ECO:0000313" key="3">
    <source>
        <dbReference type="EMBL" id="RKO67734.1"/>
    </source>
</evidence>
<proteinExistence type="predicted"/>
<name>A0A494X4L4_9FIRM</name>
<dbReference type="RefSeq" id="WP_121452135.1">
    <property type="nucleotide sequence ID" value="NZ_RBWE01000001.1"/>
</dbReference>
<keyword evidence="1" id="KW-0560">Oxidoreductase</keyword>